<sequence>MWRAAVIRDERLGVPPEERAQIEKSFDNLSRNPSKKCVGLTTFQDSLASSLPASMSQRIFHGMQSVDVSGAPAAPEVTREQHAVFIIELLRGTAEEKSALIAPMIGADNSGKVTGPRVQQFLEDLIGAAVHVLHQQNALSGWSLENTRDCNSGGPHAGDAADVTVTGASGGPPLVSAELSSSFSRAAIEDWLYKVPMVSALLRVVVTLGFSVLRQSGDVGCLVPRCRRGKGTLLCQPPGPARHHVPERTPAL</sequence>
<reference evidence="1" key="1">
    <citation type="submission" date="2023-07" db="EMBL/GenBank/DDBJ databases">
        <authorList>
            <person name="Stuckert A."/>
        </authorList>
    </citation>
    <scope>NUCLEOTIDE SEQUENCE</scope>
</reference>
<evidence type="ECO:0000313" key="2">
    <source>
        <dbReference type="Proteomes" id="UP001176940"/>
    </source>
</evidence>
<keyword evidence="2" id="KW-1185">Reference proteome</keyword>
<proteinExistence type="predicted"/>
<gene>
    <name evidence="1" type="ORF">RIMI_LOCUS1195911</name>
</gene>
<organism evidence="1 2">
    <name type="scientific">Ranitomeya imitator</name>
    <name type="common">mimic poison frog</name>
    <dbReference type="NCBI Taxonomy" id="111125"/>
    <lineage>
        <taxon>Eukaryota</taxon>
        <taxon>Metazoa</taxon>
        <taxon>Chordata</taxon>
        <taxon>Craniata</taxon>
        <taxon>Vertebrata</taxon>
        <taxon>Euteleostomi</taxon>
        <taxon>Amphibia</taxon>
        <taxon>Batrachia</taxon>
        <taxon>Anura</taxon>
        <taxon>Neobatrachia</taxon>
        <taxon>Hyloidea</taxon>
        <taxon>Dendrobatidae</taxon>
        <taxon>Dendrobatinae</taxon>
        <taxon>Ranitomeya</taxon>
    </lineage>
</organism>
<dbReference type="EMBL" id="CAUEEQ010001540">
    <property type="protein sequence ID" value="CAJ0920104.1"/>
    <property type="molecule type" value="Genomic_DNA"/>
</dbReference>
<dbReference type="Proteomes" id="UP001176940">
    <property type="component" value="Unassembled WGS sequence"/>
</dbReference>
<name>A0ABN9KTP4_9NEOB</name>
<accession>A0ABN9KTP4</accession>
<comment type="caution">
    <text evidence="1">The sequence shown here is derived from an EMBL/GenBank/DDBJ whole genome shotgun (WGS) entry which is preliminary data.</text>
</comment>
<evidence type="ECO:0000313" key="1">
    <source>
        <dbReference type="EMBL" id="CAJ0920104.1"/>
    </source>
</evidence>
<protein>
    <submittedName>
        <fullName evidence="1">Uncharacterized protein</fullName>
    </submittedName>
</protein>